<keyword evidence="2" id="KW-1185">Reference proteome</keyword>
<evidence type="ECO:0000313" key="1">
    <source>
        <dbReference type="EMBL" id="KAH9321921.1"/>
    </source>
</evidence>
<sequence>ASPLPPPYPTLHCLHHFLNPLPFSNSEVKIMSHHDVALSPRSHLPPSSPRLVFSPPVVAPTPTHFSPSLGATGSFLPKLGVEGYVNEFLIPETLLGLNNSYLESLVPLGTSEKMDCSDDKLVADLMNTNDIKDYGFVAEDFVEDVAEDVTNSEADLVHRDEAVVKLIHRVFGNINNALNVIKKWKESTNDTWVHL</sequence>
<organism evidence="1 2">
    <name type="scientific">Taxus chinensis</name>
    <name type="common">Chinese yew</name>
    <name type="synonym">Taxus wallichiana var. chinensis</name>
    <dbReference type="NCBI Taxonomy" id="29808"/>
    <lineage>
        <taxon>Eukaryota</taxon>
        <taxon>Viridiplantae</taxon>
        <taxon>Streptophyta</taxon>
        <taxon>Embryophyta</taxon>
        <taxon>Tracheophyta</taxon>
        <taxon>Spermatophyta</taxon>
        <taxon>Pinopsida</taxon>
        <taxon>Pinidae</taxon>
        <taxon>Conifers II</taxon>
        <taxon>Cupressales</taxon>
        <taxon>Taxaceae</taxon>
        <taxon>Taxus</taxon>
    </lineage>
</organism>
<dbReference type="EMBL" id="JAHRHJ020000003">
    <property type="protein sequence ID" value="KAH9321921.1"/>
    <property type="molecule type" value="Genomic_DNA"/>
</dbReference>
<feature type="non-terminal residue" evidence="1">
    <location>
        <position position="1"/>
    </location>
</feature>
<reference evidence="1 2" key="1">
    <citation type="journal article" date="2021" name="Nat. Plants">
        <title>The Taxus genome provides insights into paclitaxel biosynthesis.</title>
        <authorList>
            <person name="Xiong X."/>
            <person name="Gou J."/>
            <person name="Liao Q."/>
            <person name="Li Y."/>
            <person name="Zhou Q."/>
            <person name="Bi G."/>
            <person name="Li C."/>
            <person name="Du R."/>
            <person name="Wang X."/>
            <person name="Sun T."/>
            <person name="Guo L."/>
            <person name="Liang H."/>
            <person name="Lu P."/>
            <person name="Wu Y."/>
            <person name="Zhang Z."/>
            <person name="Ro D.K."/>
            <person name="Shang Y."/>
            <person name="Huang S."/>
            <person name="Yan J."/>
        </authorList>
    </citation>
    <scope>NUCLEOTIDE SEQUENCE [LARGE SCALE GENOMIC DNA]</scope>
    <source>
        <strain evidence="1">Ta-2019</strain>
    </source>
</reference>
<name>A0AA38LFK7_TAXCH</name>
<comment type="caution">
    <text evidence="1">The sequence shown here is derived from an EMBL/GenBank/DDBJ whole genome shotgun (WGS) entry which is preliminary data.</text>
</comment>
<dbReference type="Proteomes" id="UP000824469">
    <property type="component" value="Unassembled WGS sequence"/>
</dbReference>
<accession>A0AA38LFK7</accession>
<gene>
    <name evidence="1" type="ORF">KI387_016560</name>
</gene>
<evidence type="ECO:0000313" key="2">
    <source>
        <dbReference type="Proteomes" id="UP000824469"/>
    </source>
</evidence>
<proteinExistence type="predicted"/>
<protein>
    <submittedName>
        <fullName evidence="1">Uncharacterized protein</fullName>
    </submittedName>
</protein>
<dbReference type="AlphaFoldDB" id="A0AA38LFK7"/>